<dbReference type="Gene3D" id="1.10.287.130">
    <property type="match status" value="1"/>
</dbReference>
<dbReference type="PANTHER" id="PTHR43047:SF64">
    <property type="entry name" value="HISTIDINE KINASE CONTAINING CHEY-HOMOLOGOUS RECEIVER DOMAIN AND PAS DOMAIN-RELATED"/>
    <property type="match status" value="1"/>
</dbReference>
<dbReference type="CDD" id="cd00156">
    <property type="entry name" value="REC"/>
    <property type="match status" value="1"/>
</dbReference>
<evidence type="ECO:0000313" key="19">
    <source>
        <dbReference type="EMBL" id="CDF79030.1"/>
    </source>
</evidence>
<evidence type="ECO:0000256" key="6">
    <source>
        <dbReference type="ARBA" id="ARBA00022553"/>
    </source>
</evidence>
<sequence length="814" mass="92728">MEKSNRKITLKVIIGYVILATVAVTTIFLVFTEIKNFLNLKREDISDRNKVIAVGNLIANIYENESIARAAIQSGSQAQYNNYIYKNHLLNDDIDSLKTKLVNEHQILLLDSVKQLIAVKFENIGALKRIKEDDISEKSIEKALQKINTIESSVGRLTIHDFAEDPDALTPERKKTIEEYIAIVNKYRPKEQDELKSENRLDSIVIAAREMLKEVKRDALIQKNNLSAKENSLLKSDLNVSKSLRNLLFNLENEILLHSEKLNKERDSALNKSSKILILSTIVGSILIILFSFIILNDFWKSQKYRKELEKANAYTNSLLQSREQLISMVSHDLRTPLSTVTGYTDLLAKISTDSKSKYYIDRISKSSKYMKDLVDDLLEFSKLERGTISIEKIPFLLNPIIDEVMVSVKSVYPDKDIKLNVEYTSNIEKSILGDPFRVRQILYNLVGNAYKFTDSGEIKIETKSFKNAERKQFLQIRVSDTGIGIPLEKQPIIFQEFTQIEGENEKKYDGFGLGLTISKKLANLLDGELSFISEEKKGSTFILTLPVEYSVKPIAKLKPKHINIAAHSHVIVIDDDATLRQLLTDILQDKKLKVTAFETAKKALKAMENLPYDLVITDIQLPKMNGFHFMEILKSSSFYKQQPIIASTGRKDLKGDIYKESGFSDIIFKPYGAKELIATVSKWLPKADLKLEIEPPAAVDIQNFKHFNLAPISSFLNNDIESLKDTLQLFLNETEINIETLKSGVENRDLETIHATSHKMLTMFKQLEIKKVIPSLTYLDKLKDINDSELDSTFKNLLEHTALTVAEMEKFID</sequence>
<dbReference type="SUPFAM" id="SSF47226">
    <property type="entry name" value="Histidine-containing phosphotransfer domain, HPT domain"/>
    <property type="match status" value="1"/>
</dbReference>
<dbReference type="SMART" id="SM00448">
    <property type="entry name" value="REC"/>
    <property type="match status" value="1"/>
</dbReference>
<evidence type="ECO:0000256" key="15">
    <source>
        <dbReference type="SAM" id="Phobius"/>
    </source>
</evidence>
<dbReference type="OrthoDB" id="1046984at2"/>
<dbReference type="SMART" id="SM00387">
    <property type="entry name" value="HATPase_c"/>
    <property type="match status" value="1"/>
</dbReference>
<gene>
    <name evidence="19" type="ORF">BN863_13180</name>
</gene>
<dbReference type="InterPro" id="IPR036097">
    <property type="entry name" value="HisK_dim/P_sf"/>
</dbReference>
<dbReference type="SMART" id="SM00388">
    <property type="entry name" value="HisKA"/>
    <property type="match status" value="1"/>
</dbReference>
<dbReference type="InterPro" id="IPR003661">
    <property type="entry name" value="HisK_dim/P_dom"/>
</dbReference>
<keyword evidence="10" id="KW-0547">Nucleotide-binding</keyword>
<dbReference type="RefSeq" id="WP_038528848.1">
    <property type="nucleotide sequence ID" value="NZ_HG315671.1"/>
</dbReference>
<dbReference type="EMBL" id="HG315671">
    <property type="protein sequence ID" value="CDF79030.1"/>
    <property type="molecule type" value="Genomic_DNA"/>
</dbReference>
<dbReference type="eggNOG" id="COG0745">
    <property type="taxonomic scope" value="Bacteria"/>
</dbReference>
<dbReference type="Pfam" id="PF00512">
    <property type="entry name" value="HisKA"/>
    <property type="match status" value="1"/>
</dbReference>
<dbReference type="Proteomes" id="UP000016160">
    <property type="component" value="Chromosome"/>
</dbReference>
<dbReference type="CDD" id="cd16922">
    <property type="entry name" value="HATPase_EvgS-ArcB-TorS-like"/>
    <property type="match status" value="1"/>
</dbReference>
<dbReference type="FunFam" id="3.30.565.10:FF:000010">
    <property type="entry name" value="Sensor histidine kinase RcsC"/>
    <property type="match status" value="1"/>
</dbReference>
<keyword evidence="10" id="KW-0067">ATP-binding</keyword>
<evidence type="ECO:0000256" key="1">
    <source>
        <dbReference type="ARBA" id="ARBA00000085"/>
    </source>
</evidence>
<evidence type="ECO:0000256" key="13">
    <source>
        <dbReference type="PROSITE-ProRule" id="PRU00110"/>
    </source>
</evidence>
<keyword evidence="9 19" id="KW-0418">Kinase</keyword>
<evidence type="ECO:0000256" key="4">
    <source>
        <dbReference type="ARBA" id="ARBA00022475"/>
    </source>
</evidence>
<dbReference type="Pfam" id="PF00072">
    <property type="entry name" value="Response_reg"/>
    <property type="match status" value="1"/>
</dbReference>
<keyword evidence="4" id="KW-1003">Cell membrane</keyword>
<evidence type="ECO:0000256" key="12">
    <source>
        <dbReference type="ARBA" id="ARBA00023136"/>
    </source>
</evidence>
<evidence type="ECO:0000256" key="3">
    <source>
        <dbReference type="ARBA" id="ARBA00012438"/>
    </source>
</evidence>
<comment type="catalytic activity">
    <reaction evidence="1">
        <text>ATP + protein L-histidine = ADP + protein N-phospho-L-histidine.</text>
        <dbReference type="EC" id="2.7.13.3"/>
    </reaction>
</comment>
<feature type="modified residue" description="4-aspartylphosphate" evidence="14">
    <location>
        <position position="619"/>
    </location>
</feature>
<name>T2KJT7_FORAG</name>
<dbReference type="SUPFAM" id="SSF55874">
    <property type="entry name" value="ATPase domain of HSP90 chaperone/DNA topoisomerase II/histidine kinase"/>
    <property type="match status" value="1"/>
</dbReference>
<protein>
    <recommendedName>
        <fullName evidence="3">histidine kinase</fullName>
        <ecNumber evidence="3">2.7.13.3</ecNumber>
    </recommendedName>
</protein>
<dbReference type="PANTHER" id="PTHR43047">
    <property type="entry name" value="TWO-COMPONENT HISTIDINE PROTEIN KINASE"/>
    <property type="match status" value="1"/>
</dbReference>
<dbReference type="HOGENOM" id="CLU_000445_114_50_10"/>
<evidence type="ECO:0000256" key="11">
    <source>
        <dbReference type="ARBA" id="ARBA00022989"/>
    </source>
</evidence>
<feature type="domain" description="Response regulatory" evidence="17">
    <location>
        <begin position="570"/>
        <end position="685"/>
    </location>
</feature>
<dbReference type="PROSITE" id="PS50109">
    <property type="entry name" value="HIS_KIN"/>
    <property type="match status" value="1"/>
</dbReference>
<dbReference type="AlphaFoldDB" id="T2KJT7"/>
<feature type="domain" description="HPt" evidence="18">
    <location>
        <begin position="720"/>
        <end position="814"/>
    </location>
</feature>
<dbReference type="PATRIC" id="fig|1347342.6.peg.1328"/>
<dbReference type="Gene3D" id="3.30.565.10">
    <property type="entry name" value="Histidine kinase-like ATPase, C-terminal domain"/>
    <property type="match status" value="1"/>
</dbReference>
<feature type="modified residue" description="Phosphohistidine" evidence="13">
    <location>
        <position position="759"/>
    </location>
</feature>
<dbReference type="Gene3D" id="3.40.50.2300">
    <property type="match status" value="1"/>
</dbReference>
<dbReference type="InterPro" id="IPR036641">
    <property type="entry name" value="HPT_dom_sf"/>
</dbReference>
<feature type="transmembrane region" description="Helical" evidence="15">
    <location>
        <begin position="276"/>
        <end position="296"/>
    </location>
</feature>
<keyword evidence="6 14" id="KW-0597">Phosphoprotein</keyword>
<evidence type="ECO:0000256" key="5">
    <source>
        <dbReference type="ARBA" id="ARBA00022519"/>
    </source>
</evidence>
<evidence type="ECO:0000256" key="8">
    <source>
        <dbReference type="ARBA" id="ARBA00022692"/>
    </source>
</evidence>
<keyword evidence="12 15" id="KW-0472">Membrane</keyword>
<dbReference type="CDD" id="cd00082">
    <property type="entry name" value="HisKA"/>
    <property type="match status" value="1"/>
</dbReference>
<dbReference type="InterPro" id="IPR036890">
    <property type="entry name" value="HATPase_C_sf"/>
</dbReference>
<dbReference type="GO" id="GO:0005886">
    <property type="term" value="C:plasma membrane"/>
    <property type="evidence" value="ECO:0007669"/>
    <property type="project" value="UniProtKB-SubCell"/>
</dbReference>
<evidence type="ECO:0000259" key="17">
    <source>
        <dbReference type="PROSITE" id="PS50110"/>
    </source>
</evidence>
<evidence type="ECO:0000256" key="2">
    <source>
        <dbReference type="ARBA" id="ARBA00004429"/>
    </source>
</evidence>
<dbReference type="EC" id="2.7.13.3" evidence="3"/>
<dbReference type="InterPro" id="IPR008207">
    <property type="entry name" value="Sig_transdc_His_kin_Hpt_dom"/>
</dbReference>
<evidence type="ECO:0000256" key="10">
    <source>
        <dbReference type="ARBA" id="ARBA00022840"/>
    </source>
</evidence>
<dbReference type="SUPFAM" id="SSF52172">
    <property type="entry name" value="CheY-like"/>
    <property type="match status" value="1"/>
</dbReference>
<dbReference type="InterPro" id="IPR005467">
    <property type="entry name" value="His_kinase_dom"/>
</dbReference>
<keyword evidence="7 19" id="KW-0808">Transferase</keyword>
<dbReference type="PROSITE" id="PS50894">
    <property type="entry name" value="HPT"/>
    <property type="match status" value="1"/>
</dbReference>
<keyword evidence="11 15" id="KW-1133">Transmembrane helix</keyword>
<dbReference type="PRINTS" id="PR00344">
    <property type="entry name" value="BCTRLSENSOR"/>
</dbReference>
<evidence type="ECO:0000259" key="16">
    <source>
        <dbReference type="PROSITE" id="PS50109"/>
    </source>
</evidence>
<dbReference type="eggNOG" id="COG2205">
    <property type="taxonomic scope" value="Bacteria"/>
</dbReference>
<dbReference type="PROSITE" id="PS50110">
    <property type="entry name" value="RESPONSE_REGULATORY"/>
    <property type="match status" value="1"/>
</dbReference>
<evidence type="ECO:0000256" key="14">
    <source>
        <dbReference type="PROSITE-ProRule" id="PRU00169"/>
    </source>
</evidence>
<keyword evidence="5" id="KW-0997">Cell inner membrane</keyword>
<dbReference type="GO" id="GO:0000155">
    <property type="term" value="F:phosphorelay sensor kinase activity"/>
    <property type="evidence" value="ECO:0007669"/>
    <property type="project" value="InterPro"/>
</dbReference>
<dbReference type="Pfam" id="PF02518">
    <property type="entry name" value="HATPase_c"/>
    <property type="match status" value="1"/>
</dbReference>
<dbReference type="InterPro" id="IPR001789">
    <property type="entry name" value="Sig_transdc_resp-reg_receiver"/>
</dbReference>
<feature type="transmembrane region" description="Helical" evidence="15">
    <location>
        <begin position="12"/>
        <end position="31"/>
    </location>
</feature>
<keyword evidence="8 15" id="KW-0812">Transmembrane</keyword>
<dbReference type="SUPFAM" id="SSF47384">
    <property type="entry name" value="Homodimeric domain of signal transducing histidine kinase"/>
    <property type="match status" value="1"/>
</dbReference>
<dbReference type="InterPro" id="IPR004358">
    <property type="entry name" value="Sig_transdc_His_kin-like_C"/>
</dbReference>
<organism evidence="19 20">
    <name type="scientific">Formosa agariphila (strain DSM 15362 / KCTC 12365 / LMG 23005 / KMM 3901 / M-2Alg 35-1)</name>
    <dbReference type="NCBI Taxonomy" id="1347342"/>
    <lineage>
        <taxon>Bacteria</taxon>
        <taxon>Pseudomonadati</taxon>
        <taxon>Bacteroidota</taxon>
        <taxon>Flavobacteriia</taxon>
        <taxon>Flavobacteriales</taxon>
        <taxon>Flavobacteriaceae</taxon>
        <taxon>Formosa</taxon>
    </lineage>
</organism>
<dbReference type="STRING" id="1347342.BN863_13180"/>
<proteinExistence type="predicted"/>
<dbReference type="InterPro" id="IPR003594">
    <property type="entry name" value="HATPase_dom"/>
</dbReference>
<reference evidence="19 20" key="1">
    <citation type="journal article" date="2013" name="Appl. Environ. Microbiol.">
        <title>The genome of the alga-associated marine flavobacterium Formosa agariphila KMM 3901T reveals a broad potential for degradation of algal polysaccharides.</title>
        <authorList>
            <person name="Mann A.J."/>
            <person name="Hahnke R.L."/>
            <person name="Huang S."/>
            <person name="Werner J."/>
            <person name="Xing P."/>
            <person name="Barbeyron T."/>
            <person name="Huettel B."/>
            <person name="Stueber K."/>
            <person name="Reinhardt R."/>
            <person name="Harder J."/>
            <person name="Gloeckner F.O."/>
            <person name="Amann R.I."/>
            <person name="Teeling H."/>
        </authorList>
    </citation>
    <scope>NUCLEOTIDE SEQUENCE [LARGE SCALE GENOMIC DNA]</scope>
    <source>
        <strain evidence="20">DSM 15362 / KCTC 12365 / LMG 23005 / KMM 3901</strain>
    </source>
</reference>
<accession>T2KJT7</accession>
<evidence type="ECO:0000259" key="18">
    <source>
        <dbReference type="PROSITE" id="PS50894"/>
    </source>
</evidence>
<feature type="domain" description="Histidine kinase" evidence="16">
    <location>
        <begin position="329"/>
        <end position="550"/>
    </location>
</feature>
<evidence type="ECO:0000256" key="9">
    <source>
        <dbReference type="ARBA" id="ARBA00022777"/>
    </source>
</evidence>
<evidence type="ECO:0000313" key="20">
    <source>
        <dbReference type="Proteomes" id="UP000016160"/>
    </source>
</evidence>
<keyword evidence="20" id="KW-1185">Reference proteome</keyword>
<dbReference type="InterPro" id="IPR011006">
    <property type="entry name" value="CheY-like_superfamily"/>
</dbReference>
<evidence type="ECO:0000256" key="7">
    <source>
        <dbReference type="ARBA" id="ARBA00022679"/>
    </source>
</evidence>
<comment type="subcellular location">
    <subcellularLocation>
        <location evidence="2">Cell inner membrane</location>
        <topology evidence="2">Multi-pass membrane protein</topology>
    </subcellularLocation>
</comment>